<organism evidence="2 3">
    <name type="scientific">Rhizopogon vesiculosus</name>
    <dbReference type="NCBI Taxonomy" id="180088"/>
    <lineage>
        <taxon>Eukaryota</taxon>
        <taxon>Fungi</taxon>
        <taxon>Dikarya</taxon>
        <taxon>Basidiomycota</taxon>
        <taxon>Agaricomycotina</taxon>
        <taxon>Agaricomycetes</taxon>
        <taxon>Agaricomycetidae</taxon>
        <taxon>Boletales</taxon>
        <taxon>Suillineae</taxon>
        <taxon>Rhizopogonaceae</taxon>
        <taxon>Rhizopogon</taxon>
    </lineage>
</organism>
<reference evidence="2 3" key="1">
    <citation type="submission" date="2016-03" db="EMBL/GenBank/DDBJ databases">
        <title>Comparative genomics of the ectomycorrhizal sister species Rhizopogon vinicolor and Rhizopogon vesiculosus (Basidiomycota: Boletales) reveals a divergence of the mating type B locus.</title>
        <authorList>
            <person name="Mujic A.B."/>
            <person name="Kuo A."/>
            <person name="Tritt A."/>
            <person name="Lipzen A."/>
            <person name="Chen C."/>
            <person name="Johnson J."/>
            <person name="Sharma A."/>
            <person name="Barry K."/>
            <person name="Grigoriev I.V."/>
            <person name="Spatafora J.W."/>
        </authorList>
    </citation>
    <scope>NUCLEOTIDE SEQUENCE [LARGE SCALE GENOMIC DNA]</scope>
    <source>
        <strain evidence="2 3">AM-OR11-056</strain>
    </source>
</reference>
<dbReference type="AlphaFoldDB" id="A0A1J8Q2W5"/>
<dbReference type="Proteomes" id="UP000183567">
    <property type="component" value="Unassembled WGS sequence"/>
</dbReference>
<evidence type="ECO:0000313" key="2">
    <source>
        <dbReference type="EMBL" id="OJA07584.1"/>
    </source>
</evidence>
<gene>
    <name evidence="2" type="ORF">AZE42_09000</name>
</gene>
<sequence length="222" mass="24730">MLKLRSRAHSATTLLKDYQEFFKGLSYDIGVACCDVKEIRASVTTTTEAERHRSGVHGGDYSTVRQSPSLELPPISCTMEMRSVTRPQSDLSDHLHAGCMIRHAAASATHAHAPCGQHVIEVDLTELSDSVPATFLGRRIPLDTASSFLTDQTTNLQWNSDCPQDASPHIRIKFPDEKLLSKQDISDNESSPGFSHARIIQVSMRHWEQEKCMNVCSSYIYP</sequence>
<dbReference type="EMBL" id="LVVM01006615">
    <property type="protein sequence ID" value="OJA07584.1"/>
    <property type="molecule type" value="Genomic_DNA"/>
</dbReference>
<feature type="region of interest" description="Disordered" evidence="1">
    <location>
        <begin position="44"/>
        <end position="65"/>
    </location>
</feature>
<comment type="caution">
    <text evidence="2">The sequence shown here is derived from an EMBL/GenBank/DDBJ whole genome shotgun (WGS) entry which is preliminary data.</text>
</comment>
<protein>
    <submittedName>
        <fullName evidence="2">Uncharacterized protein</fullName>
    </submittedName>
</protein>
<evidence type="ECO:0000313" key="3">
    <source>
        <dbReference type="Proteomes" id="UP000183567"/>
    </source>
</evidence>
<accession>A0A1J8Q2W5</accession>
<keyword evidence="3" id="KW-1185">Reference proteome</keyword>
<name>A0A1J8Q2W5_9AGAM</name>
<evidence type="ECO:0000256" key="1">
    <source>
        <dbReference type="SAM" id="MobiDB-lite"/>
    </source>
</evidence>
<dbReference type="OrthoDB" id="2680369at2759"/>
<proteinExistence type="predicted"/>